<dbReference type="SUPFAM" id="SSF159594">
    <property type="entry name" value="XCC0632-like"/>
    <property type="match status" value="1"/>
</dbReference>
<evidence type="ECO:0000313" key="4">
    <source>
        <dbReference type="Proteomes" id="UP000236724"/>
    </source>
</evidence>
<dbReference type="RefSeq" id="WP_103922365.1">
    <property type="nucleotide sequence ID" value="NZ_FMSV02000556.1"/>
</dbReference>
<dbReference type="PROSITE" id="PS51257">
    <property type="entry name" value="PROKAR_LIPOPROTEIN"/>
    <property type="match status" value="1"/>
</dbReference>
<evidence type="ECO:0000256" key="1">
    <source>
        <dbReference type="SAM" id="SignalP"/>
    </source>
</evidence>
<evidence type="ECO:0000313" key="3">
    <source>
        <dbReference type="EMBL" id="SEH08857.1"/>
    </source>
</evidence>
<dbReference type="Gene3D" id="3.40.50.10610">
    <property type="entry name" value="ABC-type transport auxiliary lipoprotein component"/>
    <property type="match status" value="1"/>
</dbReference>
<dbReference type="EMBL" id="FMSV02000556">
    <property type="protein sequence ID" value="SEH08857.1"/>
    <property type="molecule type" value="Genomic_DNA"/>
</dbReference>
<organism evidence="3 4">
    <name type="scientific">Candidatus Venteria ishoeyi</name>
    <dbReference type="NCBI Taxonomy" id="1899563"/>
    <lineage>
        <taxon>Bacteria</taxon>
        <taxon>Pseudomonadati</taxon>
        <taxon>Pseudomonadota</taxon>
        <taxon>Gammaproteobacteria</taxon>
        <taxon>Thiotrichales</taxon>
        <taxon>Thiotrichaceae</taxon>
        <taxon>Venteria</taxon>
    </lineage>
</organism>
<accession>A0A1H6FFQ1</accession>
<gene>
    <name evidence="3" type="ORF">MBHS_04750</name>
</gene>
<dbReference type="OrthoDB" id="5624722at2"/>
<name>A0A1H6FFQ1_9GAMM</name>
<proteinExistence type="predicted"/>
<evidence type="ECO:0000259" key="2">
    <source>
        <dbReference type="Pfam" id="PF03886"/>
    </source>
</evidence>
<keyword evidence="4" id="KW-1185">Reference proteome</keyword>
<dbReference type="Pfam" id="PF03886">
    <property type="entry name" value="ABC_trans_aux"/>
    <property type="match status" value="1"/>
</dbReference>
<dbReference type="AlphaFoldDB" id="A0A1H6FFQ1"/>
<feature type="domain" description="ABC-type transport auxiliary lipoprotein component" evidence="2">
    <location>
        <begin position="38"/>
        <end position="189"/>
    </location>
</feature>
<feature type="chain" id="PRO_5014932356" description="ABC-type transport auxiliary lipoprotein component domain-containing protein" evidence="1">
    <location>
        <begin position="18"/>
        <end position="202"/>
    </location>
</feature>
<reference evidence="3 4" key="1">
    <citation type="submission" date="2016-10" db="EMBL/GenBank/DDBJ databases">
        <authorList>
            <person name="de Groot N.N."/>
        </authorList>
    </citation>
    <scope>NUCLEOTIDE SEQUENCE [LARGE SCALE GENOMIC DNA]</scope>
    <source>
        <strain evidence="3">MBHS1</strain>
    </source>
</reference>
<dbReference type="Proteomes" id="UP000236724">
    <property type="component" value="Unassembled WGS sequence"/>
</dbReference>
<protein>
    <recommendedName>
        <fullName evidence="2">ABC-type transport auxiliary lipoprotein component domain-containing protein</fullName>
    </recommendedName>
</protein>
<feature type="signal peptide" evidence="1">
    <location>
        <begin position="1"/>
        <end position="17"/>
    </location>
</feature>
<dbReference type="InterPro" id="IPR005586">
    <property type="entry name" value="ABC_trans_aux"/>
</dbReference>
<sequence>MRLSLLIFLLFSLSGCAIFPGSNEISHLQHWYLDIPLENPNFVSNGPSISVAMPRSPSLLDNTAIYYRQTPHRIEPYAHNLWSAAPAEMLQPLLINQLESSGFFSVVLAAPEAALSSPLRLETELLRLYQDYQQQPSQIVLALRAQLLDVGQQRVLGSQLFQIKLPTQTDDMQGGVTAMNQAIGQLLKQLRLFVIQYLTEAA</sequence>
<keyword evidence="1" id="KW-0732">Signal</keyword>